<reference evidence="1 2" key="1">
    <citation type="submission" date="2021-02" db="EMBL/GenBank/DDBJ databases">
        <authorList>
            <person name="Ra J.-S."/>
        </authorList>
    </citation>
    <scope>NUCLEOTIDE SEQUENCE [LARGE SCALE GENOMIC DNA]</scope>
    <source>
        <strain evidence="1 2">MMS20-R1-14</strain>
    </source>
</reference>
<protein>
    <submittedName>
        <fullName evidence="1">Uncharacterized protein</fullName>
    </submittedName>
</protein>
<comment type="caution">
    <text evidence="1">The sequence shown here is derived from an EMBL/GenBank/DDBJ whole genome shotgun (WGS) entry which is preliminary data.</text>
</comment>
<evidence type="ECO:0000313" key="2">
    <source>
        <dbReference type="Proteomes" id="UP001518872"/>
    </source>
</evidence>
<organism evidence="1 2">
    <name type="scientific">Micromonospora humida</name>
    <dbReference type="NCBI Taxonomy" id="2809018"/>
    <lineage>
        <taxon>Bacteria</taxon>
        <taxon>Bacillati</taxon>
        <taxon>Actinomycetota</taxon>
        <taxon>Actinomycetes</taxon>
        <taxon>Micromonosporales</taxon>
        <taxon>Micromonosporaceae</taxon>
        <taxon>Micromonospora</taxon>
    </lineage>
</organism>
<dbReference type="EMBL" id="JAFEUC010000018">
    <property type="protein sequence ID" value="MBM7080318.1"/>
    <property type="molecule type" value="Genomic_DNA"/>
</dbReference>
<name>A0ABS2J160_9ACTN</name>
<evidence type="ECO:0000313" key="1">
    <source>
        <dbReference type="EMBL" id="MBM7080318.1"/>
    </source>
</evidence>
<dbReference type="Proteomes" id="UP001518872">
    <property type="component" value="Unassembled WGS sequence"/>
</dbReference>
<proteinExistence type="predicted"/>
<sequence length="58" mass="7145">MTAHREVPLLVRLAWDCLDQHRHRRCGRCAEAGFCPVVEAARHRIRQWRRFRHVWGWR</sequence>
<accession>A0ABS2J160</accession>
<gene>
    <name evidence="1" type="ORF">JQX11_28785</name>
</gene>
<keyword evidence="2" id="KW-1185">Reference proteome</keyword>
<dbReference type="RefSeq" id="WP_204928063.1">
    <property type="nucleotide sequence ID" value="NZ_JAFEUC010000018.1"/>
</dbReference>